<name>A0A6N7QQQ4_9GAMM</name>
<dbReference type="Gene3D" id="3.40.50.300">
    <property type="entry name" value="P-loop containing nucleotide triphosphate hydrolases"/>
    <property type="match status" value="1"/>
</dbReference>
<dbReference type="NCBIfam" id="NF033429">
    <property type="entry name" value="ImuA_translesion"/>
    <property type="match status" value="1"/>
</dbReference>
<dbReference type="InterPro" id="IPR017166">
    <property type="entry name" value="UCP037290"/>
</dbReference>
<dbReference type="PANTHER" id="PTHR35369">
    <property type="entry name" value="BLR3025 PROTEIN-RELATED"/>
    <property type="match status" value="1"/>
</dbReference>
<evidence type="ECO:0000313" key="3">
    <source>
        <dbReference type="Proteomes" id="UP000433788"/>
    </source>
</evidence>
<dbReference type="EMBL" id="WJPP01000004">
    <property type="protein sequence ID" value="MRH78855.1"/>
    <property type="molecule type" value="Genomic_DNA"/>
</dbReference>
<dbReference type="Pfam" id="PF03846">
    <property type="entry name" value="SulA"/>
    <property type="match status" value="1"/>
</dbReference>
<dbReference type="InterPro" id="IPR047610">
    <property type="entry name" value="ImuA_translesion"/>
</dbReference>
<comment type="caution">
    <text evidence="2">The sequence shown here is derived from an EMBL/GenBank/DDBJ whole genome shotgun (WGS) entry which is preliminary data.</text>
</comment>
<dbReference type="GO" id="GO:0006281">
    <property type="term" value="P:DNA repair"/>
    <property type="evidence" value="ECO:0007669"/>
    <property type="project" value="TreeGrafter"/>
</dbReference>
<dbReference type="InterPro" id="IPR027417">
    <property type="entry name" value="P-loop_NTPase"/>
</dbReference>
<keyword evidence="3" id="KW-1185">Reference proteome</keyword>
<dbReference type="Proteomes" id="UP000433788">
    <property type="component" value="Unassembled WGS sequence"/>
</dbReference>
<reference evidence="2 3" key="1">
    <citation type="submission" date="2019-11" db="EMBL/GenBank/DDBJ databases">
        <authorList>
            <person name="Zhang X.Y."/>
        </authorList>
    </citation>
    <scope>NUCLEOTIDE SEQUENCE [LARGE SCALE GENOMIC DNA]</scope>
    <source>
        <strain evidence="2 3">C176</strain>
    </source>
</reference>
<proteinExistence type="predicted"/>
<dbReference type="RefSeq" id="WP_153719877.1">
    <property type="nucleotide sequence ID" value="NZ_WJPP01000004.1"/>
</dbReference>
<evidence type="ECO:0000256" key="1">
    <source>
        <dbReference type="ARBA" id="ARBA00022763"/>
    </source>
</evidence>
<accession>A0A6N7QQQ4</accession>
<evidence type="ECO:0000313" key="2">
    <source>
        <dbReference type="EMBL" id="MRH78855.1"/>
    </source>
</evidence>
<sequence>MQTAIEQLLQRPEIWRGNHTSSPNINKAAHHIPTGFSALDAALPGGGFPAGALSEILHARHGIGELRLTMPALARLSRGGRWIAMIAPPFLPYAPALAAQGLDLSRVMIVHPHGNQQALWAIEKALRAGTCAAVLAWPKQCDERSLRRLQLAAEAGNSLGLLFRHTQAAESHSPAALRLALGHTTGQRLDVRILKCRGTPTGSITLDTWATPNATTPTALATTDDVVAMPSLSST</sequence>
<dbReference type="InterPro" id="IPR004596">
    <property type="entry name" value="Cell_div_suppressor_SulA"/>
</dbReference>
<dbReference type="GO" id="GO:0051782">
    <property type="term" value="P:negative regulation of cell division"/>
    <property type="evidence" value="ECO:0007669"/>
    <property type="project" value="InterPro"/>
</dbReference>
<dbReference type="PIRSF" id="PIRSF037290">
    <property type="entry name" value="UCP037290"/>
    <property type="match status" value="1"/>
</dbReference>
<gene>
    <name evidence="2" type="primary">imuA</name>
    <name evidence="2" type="ORF">GH984_09055</name>
</gene>
<organism evidence="2 3">
    <name type="scientific">Spiribacter salilacus</name>
    <dbReference type="NCBI Taxonomy" id="2664894"/>
    <lineage>
        <taxon>Bacteria</taxon>
        <taxon>Pseudomonadati</taxon>
        <taxon>Pseudomonadota</taxon>
        <taxon>Gammaproteobacteria</taxon>
        <taxon>Chromatiales</taxon>
        <taxon>Ectothiorhodospiraceae</taxon>
        <taxon>Spiribacter</taxon>
    </lineage>
</organism>
<dbReference type="SUPFAM" id="SSF52540">
    <property type="entry name" value="P-loop containing nucleoside triphosphate hydrolases"/>
    <property type="match status" value="1"/>
</dbReference>
<dbReference type="PANTHER" id="PTHR35369:SF3">
    <property type="entry name" value="TRANSLESION DNA SYNTHESIS-ASSOCIATED PROTEIN IMUA"/>
    <property type="match status" value="1"/>
</dbReference>
<dbReference type="InterPro" id="IPR050356">
    <property type="entry name" value="SulA_CellDiv_inhibitor"/>
</dbReference>
<keyword evidence="1" id="KW-0227">DNA damage</keyword>
<dbReference type="GO" id="GO:0009432">
    <property type="term" value="P:SOS response"/>
    <property type="evidence" value="ECO:0007669"/>
    <property type="project" value="InterPro"/>
</dbReference>
<dbReference type="AlphaFoldDB" id="A0A6N7QQQ4"/>
<protein>
    <submittedName>
        <fullName evidence="2">Translesion DNA synthesis-associated protein ImuA</fullName>
    </submittedName>
</protein>